<evidence type="ECO:0000256" key="1">
    <source>
        <dbReference type="ARBA" id="ARBA00004613"/>
    </source>
</evidence>
<proteinExistence type="inferred from homology"/>
<evidence type="ECO:0000256" key="8">
    <source>
        <dbReference type="RuleBase" id="RU000354"/>
    </source>
</evidence>
<dbReference type="InterPro" id="IPR017948">
    <property type="entry name" value="TGFb_CS"/>
</dbReference>
<protein>
    <recommendedName>
        <fullName evidence="10">TGF-beta family profile domain-containing protein</fullName>
    </recommendedName>
</protein>
<accession>A0A401SIZ2</accession>
<gene>
    <name evidence="11" type="ORF">chiPu_0008816</name>
</gene>
<dbReference type="GO" id="GO:0005615">
    <property type="term" value="C:extracellular space"/>
    <property type="evidence" value="ECO:0007669"/>
    <property type="project" value="TreeGrafter"/>
</dbReference>
<comment type="similarity">
    <text evidence="2 8">Belongs to the TGF-beta family.</text>
</comment>
<feature type="chain" id="PRO_5019402895" description="TGF-beta family profile domain-containing protein" evidence="9">
    <location>
        <begin position="26"/>
        <end position="397"/>
    </location>
</feature>
<comment type="subcellular location">
    <subcellularLocation>
        <location evidence="1">Secreted</location>
    </subcellularLocation>
</comment>
<keyword evidence="4 9" id="KW-0732">Signal</keyword>
<dbReference type="Pfam" id="PF00019">
    <property type="entry name" value="TGF_beta"/>
    <property type="match status" value="1"/>
</dbReference>
<dbReference type="InterPro" id="IPR001839">
    <property type="entry name" value="TGF-b_C"/>
</dbReference>
<dbReference type="FunFam" id="2.10.90.10:FF:000012">
    <property type="entry name" value="Growth/differentiation factor 9 (Predicted)"/>
    <property type="match status" value="1"/>
</dbReference>
<evidence type="ECO:0000313" key="11">
    <source>
        <dbReference type="EMBL" id="GCC30368.1"/>
    </source>
</evidence>
<comment type="caution">
    <text evidence="11">The sequence shown here is derived from an EMBL/GenBank/DDBJ whole genome shotgun (WGS) entry which is preliminary data.</text>
</comment>
<dbReference type="Proteomes" id="UP000287033">
    <property type="component" value="Unassembled WGS sequence"/>
</dbReference>
<dbReference type="PROSITE" id="PS51362">
    <property type="entry name" value="TGF_BETA_2"/>
    <property type="match status" value="1"/>
</dbReference>
<feature type="domain" description="TGF-beta family profile" evidence="10">
    <location>
        <begin position="271"/>
        <end position="397"/>
    </location>
</feature>
<feature type="signal peptide" evidence="9">
    <location>
        <begin position="1"/>
        <end position="25"/>
    </location>
</feature>
<dbReference type="PANTHER" id="PTHR11848:SF22">
    <property type="entry name" value="BONE MORPHOGENETIC PROTEIN 15"/>
    <property type="match status" value="1"/>
</dbReference>
<reference evidence="11 12" key="1">
    <citation type="journal article" date="2018" name="Nat. Ecol. Evol.">
        <title>Shark genomes provide insights into elasmobranch evolution and the origin of vertebrates.</title>
        <authorList>
            <person name="Hara Y"/>
            <person name="Yamaguchi K"/>
            <person name="Onimaru K"/>
            <person name="Kadota M"/>
            <person name="Koyanagi M"/>
            <person name="Keeley SD"/>
            <person name="Tatsumi K"/>
            <person name="Tanaka K"/>
            <person name="Motone F"/>
            <person name="Kageyama Y"/>
            <person name="Nozu R"/>
            <person name="Adachi N"/>
            <person name="Nishimura O"/>
            <person name="Nakagawa R"/>
            <person name="Tanegashima C"/>
            <person name="Kiyatake I"/>
            <person name="Matsumoto R"/>
            <person name="Murakumo K"/>
            <person name="Nishida K"/>
            <person name="Terakita A"/>
            <person name="Kuratani S"/>
            <person name="Sato K"/>
            <person name="Hyodo S Kuraku.S."/>
        </authorList>
    </citation>
    <scope>NUCLEOTIDE SEQUENCE [LARGE SCALE GENOMIC DNA]</scope>
</reference>
<keyword evidence="3" id="KW-0964">Secreted</keyword>
<dbReference type="Gene3D" id="2.10.90.10">
    <property type="entry name" value="Cystine-knot cytokines"/>
    <property type="match status" value="1"/>
</dbReference>
<dbReference type="InterPro" id="IPR015615">
    <property type="entry name" value="TGF-beta-rel"/>
</dbReference>
<keyword evidence="6" id="KW-1015">Disulfide bond</keyword>
<keyword evidence="12" id="KW-1185">Reference proteome</keyword>
<evidence type="ECO:0000259" key="10">
    <source>
        <dbReference type="PROSITE" id="PS51362"/>
    </source>
</evidence>
<evidence type="ECO:0000256" key="3">
    <source>
        <dbReference type="ARBA" id="ARBA00022525"/>
    </source>
</evidence>
<dbReference type="EMBL" id="BEZZ01000299">
    <property type="protein sequence ID" value="GCC30368.1"/>
    <property type="molecule type" value="Genomic_DNA"/>
</dbReference>
<name>A0A401SIZ2_CHIPU</name>
<organism evidence="11 12">
    <name type="scientific">Chiloscyllium punctatum</name>
    <name type="common">Brownbanded bambooshark</name>
    <name type="synonym">Hemiscyllium punctatum</name>
    <dbReference type="NCBI Taxonomy" id="137246"/>
    <lineage>
        <taxon>Eukaryota</taxon>
        <taxon>Metazoa</taxon>
        <taxon>Chordata</taxon>
        <taxon>Craniata</taxon>
        <taxon>Vertebrata</taxon>
        <taxon>Chondrichthyes</taxon>
        <taxon>Elasmobranchii</taxon>
        <taxon>Galeomorphii</taxon>
        <taxon>Galeoidea</taxon>
        <taxon>Orectolobiformes</taxon>
        <taxon>Hemiscylliidae</taxon>
        <taxon>Chiloscyllium</taxon>
    </lineage>
</organism>
<evidence type="ECO:0000256" key="2">
    <source>
        <dbReference type="ARBA" id="ARBA00006656"/>
    </source>
</evidence>
<keyword evidence="5 8" id="KW-0339">Growth factor</keyword>
<dbReference type="CDD" id="cd19402">
    <property type="entry name" value="TGF_beta_GDF9B"/>
    <property type="match status" value="1"/>
</dbReference>
<dbReference type="SUPFAM" id="SSF57501">
    <property type="entry name" value="Cystine-knot cytokines"/>
    <property type="match status" value="1"/>
</dbReference>
<dbReference type="STRING" id="137246.A0A401SIZ2"/>
<keyword evidence="7" id="KW-0325">Glycoprotein</keyword>
<evidence type="ECO:0000256" key="9">
    <source>
        <dbReference type="SAM" id="SignalP"/>
    </source>
</evidence>
<dbReference type="GO" id="GO:0005125">
    <property type="term" value="F:cytokine activity"/>
    <property type="evidence" value="ECO:0007669"/>
    <property type="project" value="TreeGrafter"/>
</dbReference>
<evidence type="ECO:0000256" key="5">
    <source>
        <dbReference type="ARBA" id="ARBA00023030"/>
    </source>
</evidence>
<evidence type="ECO:0000256" key="7">
    <source>
        <dbReference type="ARBA" id="ARBA00023180"/>
    </source>
</evidence>
<sequence length="397" mass="45450">MIRNRNVLRVLICFLELVALHGGAGEKQEPGKRETGDLGPLVEMLAGKVSPRPLLSKPGVDDQHMAYMANLYKQLADRDGKPKVNRTIMTNTIRLVKPSASVLLADSGHWHMHHVQYNLHYLPELEHLIKVAVVYLHSPLASQLLVSCEIKCLLSNYVKLNFIQNATDIELPIQFSLNLNERWAEADVTPCVIFPTGNSVKKVDLHISYKCAEFGKDHPRTLDKRRNYGVHLQVPSLLLYLNDTDETAHQRLETAEKQFQESSSKSRMLVRKPRQLSNIGSDIPNYLKKSPPRNKCKLHSFWVSFEQLGWDHWIVAPHRYNPKFCRGDCPRILHYGYHSPNHAIVQNFINEIVDKNVPRPSCVPLKYSPISVLLKEQNDHIVYKEYNDMIAVSCTCK</sequence>
<evidence type="ECO:0000313" key="12">
    <source>
        <dbReference type="Proteomes" id="UP000287033"/>
    </source>
</evidence>
<evidence type="ECO:0000256" key="4">
    <source>
        <dbReference type="ARBA" id="ARBA00022729"/>
    </source>
</evidence>
<evidence type="ECO:0000256" key="6">
    <source>
        <dbReference type="ARBA" id="ARBA00023157"/>
    </source>
</evidence>
<dbReference type="SMART" id="SM00204">
    <property type="entry name" value="TGFB"/>
    <property type="match status" value="1"/>
</dbReference>
<dbReference type="PANTHER" id="PTHR11848">
    <property type="entry name" value="TGF-BETA FAMILY"/>
    <property type="match status" value="1"/>
</dbReference>
<dbReference type="OMA" id="VYRHQLH"/>
<dbReference type="InterPro" id="IPR029034">
    <property type="entry name" value="Cystine-knot_cytokine"/>
</dbReference>
<dbReference type="PROSITE" id="PS00250">
    <property type="entry name" value="TGF_BETA_1"/>
    <property type="match status" value="1"/>
</dbReference>
<dbReference type="AlphaFoldDB" id="A0A401SIZ2"/>
<dbReference type="GO" id="GO:0008083">
    <property type="term" value="F:growth factor activity"/>
    <property type="evidence" value="ECO:0007669"/>
    <property type="project" value="UniProtKB-KW"/>
</dbReference>
<dbReference type="OrthoDB" id="6427922at2759"/>